<gene>
    <name evidence="2" type="ORF">GCM10011459_20370</name>
</gene>
<dbReference type="Proteomes" id="UP000603295">
    <property type="component" value="Unassembled WGS sequence"/>
</dbReference>
<evidence type="ECO:0000313" key="3">
    <source>
        <dbReference type="Proteomes" id="UP000603295"/>
    </source>
</evidence>
<keyword evidence="1" id="KW-0812">Transmembrane</keyword>
<organism evidence="2 3">
    <name type="scientific">Limosilactobacillus caviae</name>
    <dbReference type="NCBI Taxonomy" id="1769424"/>
    <lineage>
        <taxon>Bacteria</taxon>
        <taxon>Bacillati</taxon>
        <taxon>Bacillota</taxon>
        <taxon>Bacilli</taxon>
        <taxon>Lactobacillales</taxon>
        <taxon>Lactobacillaceae</taxon>
        <taxon>Limosilactobacillus</taxon>
    </lineage>
</organism>
<reference evidence="3" key="1">
    <citation type="journal article" date="2019" name="Int. J. Syst. Evol. Microbiol.">
        <title>The Global Catalogue of Microorganisms (GCM) 10K type strain sequencing project: providing services to taxonomists for standard genome sequencing and annotation.</title>
        <authorList>
            <consortium name="The Broad Institute Genomics Platform"/>
            <consortium name="The Broad Institute Genome Sequencing Center for Infectious Disease"/>
            <person name="Wu L."/>
            <person name="Ma J."/>
        </authorList>
    </citation>
    <scope>NUCLEOTIDE SEQUENCE [LARGE SCALE GENOMIC DNA]</scope>
    <source>
        <strain evidence="3">CCM 8609</strain>
    </source>
</reference>
<name>A0ABQ2C745_9LACO</name>
<keyword evidence="3" id="KW-1185">Reference proteome</keyword>
<evidence type="ECO:0000256" key="1">
    <source>
        <dbReference type="SAM" id="Phobius"/>
    </source>
</evidence>
<dbReference type="RefSeq" id="WP_188358096.1">
    <property type="nucleotide sequence ID" value="NZ_BMDS01000011.1"/>
</dbReference>
<keyword evidence="1" id="KW-0472">Membrane</keyword>
<accession>A0ABQ2C745</accession>
<evidence type="ECO:0000313" key="2">
    <source>
        <dbReference type="EMBL" id="GGI64203.1"/>
    </source>
</evidence>
<proteinExistence type="predicted"/>
<feature type="transmembrane region" description="Helical" evidence="1">
    <location>
        <begin position="21"/>
        <end position="40"/>
    </location>
</feature>
<protein>
    <submittedName>
        <fullName evidence="2">Uncharacterized protein</fullName>
    </submittedName>
</protein>
<comment type="caution">
    <text evidence="2">The sequence shown here is derived from an EMBL/GenBank/DDBJ whole genome shotgun (WGS) entry which is preliminary data.</text>
</comment>
<sequence>MLTVLLFTDEKVSNIEMIKKFLISLVLSIMVTFIGVPVHAMKQAELNGKVYIVTYLNASALRTSYQYMFFTSNGKAAIVPVTDVNENGQPLVTADATDAQKKAPAKIKRLLNDRQYLRKQAEGRPVQVSGKRVKISSNGMKEKPVGHLTADSRSENFTVEYSENQQKYTSVQFKQAPAMYQYK</sequence>
<keyword evidence="1" id="KW-1133">Transmembrane helix</keyword>
<dbReference type="EMBL" id="BMDS01000011">
    <property type="protein sequence ID" value="GGI64203.1"/>
    <property type="molecule type" value="Genomic_DNA"/>
</dbReference>